<dbReference type="GeneID" id="76996410"/>
<proteinExistence type="predicted"/>
<evidence type="ECO:0000313" key="3">
    <source>
        <dbReference type="Proteomes" id="UP000315377"/>
    </source>
</evidence>
<dbReference type="RefSeq" id="WP_087444927.1">
    <property type="nucleotide sequence ID" value="NZ_CABMNB010000047.1"/>
</dbReference>
<name>A0AAP9J0L6_PANTH</name>
<dbReference type="Proteomes" id="UP000315377">
    <property type="component" value="Chromosome"/>
</dbReference>
<keyword evidence="4" id="KW-1185">Reference proteome</keyword>
<reference evidence="1 4" key="2">
    <citation type="submission" date="2022-05" db="EMBL/GenBank/DDBJ databases">
        <title>Genome Sequencing of Bee-Associated Microbes.</title>
        <authorList>
            <person name="Dunlap C."/>
        </authorList>
    </citation>
    <scope>NUCLEOTIDE SEQUENCE [LARGE SCALE GENOMIC DNA]</scope>
    <source>
        <strain evidence="1 4">NRRL B-14613</strain>
    </source>
</reference>
<organism evidence="2 3">
    <name type="scientific">Paenibacillus thiaminolyticus</name>
    <name type="common">Bacillus thiaminolyticus</name>
    <dbReference type="NCBI Taxonomy" id="49283"/>
    <lineage>
        <taxon>Bacteria</taxon>
        <taxon>Bacillati</taxon>
        <taxon>Bacillota</taxon>
        <taxon>Bacilli</taxon>
        <taxon>Bacillales</taxon>
        <taxon>Paenibacillaceae</taxon>
        <taxon>Paenibacillus</taxon>
    </lineage>
</organism>
<accession>A0AAP9J0L6</accession>
<reference evidence="2 3" key="1">
    <citation type="submission" date="2019-07" db="EMBL/GenBank/DDBJ databases">
        <title>Paenibacillus thiaminolyticus NRRL B-4156.</title>
        <authorList>
            <person name="Hehnly C."/>
            <person name="Zhang L."/>
        </authorList>
    </citation>
    <scope>NUCLEOTIDE SEQUENCE [LARGE SCALE GENOMIC DNA]</scope>
    <source>
        <strain evidence="2 3">NRRL B-4156</strain>
    </source>
</reference>
<dbReference type="AlphaFoldDB" id="A0AAP9J0L6"/>
<dbReference type="EMBL" id="CP041405">
    <property type="protein sequence ID" value="QDM43896.1"/>
    <property type="molecule type" value="Genomic_DNA"/>
</dbReference>
<sequence>MRGVETDAGRAAEEGEAASPAYVQEFTRFQQRSDAIPAKKLHHFPRYVYPAGEIRKTARFLQTRLFGKRNPAQIQQFDMGDFPRKGILQNRSNFTRFASA</sequence>
<dbReference type="Proteomes" id="UP001209276">
    <property type="component" value="Unassembled WGS sequence"/>
</dbReference>
<protein>
    <submittedName>
        <fullName evidence="2">Uncharacterized protein</fullName>
    </submittedName>
</protein>
<dbReference type="EMBL" id="JAMDMM010000021">
    <property type="protein sequence ID" value="MCY9607475.1"/>
    <property type="molecule type" value="Genomic_DNA"/>
</dbReference>
<evidence type="ECO:0000313" key="4">
    <source>
        <dbReference type="Proteomes" id="UP001209276"/>
    </source>
</evidence>
<evidence type="ECO:0000313" key="1">
    <source>
        <dbReference type="EMBL" id="MCY9607475.1"/>
    </source>
</evidence>
<gene>
    <name evidence="2" type="ORF">FLT43_10565</name>
    <name evidence="1" type="ORF">M5W83_09960</name>
</gene>
<evidence type="ECO:0000313" key="2">
    <source>
        <dbReference type="EMBL" id="QDM43896.1"/>
    </source>
</evidence>